<dbReference type="SUPFAM" id="SSF48350">
    <property type="entry name" value="GTPase activation domain, GAP"/>
    <property type="match status" value="1"/>
</dbReference>
<dbReference type="GO" id="GO:0007165">
    <property type="term" value="P:signal transduction"/>
    <property type="evidence" value="ECO:0007669"/>
    <property type="project" value="InterPro"/>
</dbReference>
<protein>
    <recommendedName>
        <fullName evidence="8">Rho-GAP domain-containing protein</fullName>
    </recommendedName>
</protein>
<dbReference type="OrthoDB" id="79452at2759"/>
<keyword evidence="7" id="KW-1185">Reference proteome</keyword>
<keyword evidence="1" id="KW-0343">GTPase activation</keyword>
<organism evidence="6 7">
    <name type="scientific">Dentipellis fragilis</name>
    <dbReference type="NCBI Taxonomy" id="205917"/>
    <lineage>
        <taxon>Eukaryota</taxon>
        <taxon>Fungi</taxon>
        <taxon>Dikarya</taxon>
        <taxon>Basidiomycota</taxon>
        <taxon>Agaricomycotina</taxon>
        <taxon>Agaricomycetes</taxon>
        <taxon>Russulales</taxon>
        <taxon>Hericiaceae</taxon>
        <taxon>Dentipellis</taxon>
    </lineage>
</organism>
<dbReference type="Gene3D" id="1.20.1270.60">
    <property type="entry name" value="Arfaptin homology (AH) domain/BAR domain"/>
    <property type="match status" value="1"/>
</dbReference>
<feature type="compositionally biased region" description="Basic and acidic residues" evidence="3">
    <location>
        <begin position="737"/>
        <end position="751"/>
    </location>
</feature>
<feature type="compositionally biased region" description="Pro residues" evidence="3">
    <location>
        <begin position="606"/>
        <end position="618"/>
    </location>
</feature>
<evidence type="ECO:0000256" key="1">
    <source>
        <dbReference type="ARBA" id="ARBA00022468"/>
    </source>
</evidence>
<feature type="domain" description="F-BAR" evidence="5">
    <location>
        <begin position="1"/>
        <end position="351"/>
    </location>
</feature>
<feature type="region of interest" description="Disordered" evidence="3">
    <location>
        <begin position="603"/>
        <end position="751"/>
    </location>
</feature>
<evidence type="ECO:0000256" key="2">
    <source>
        <dbReference type="PROSITE-ProRule" id="PRU01077"/>
    </source>
</evidence>
<dbReference type="PANTHER" id="PTHR15228">
    <property type="entry name" value="SPERMATHECAL PHYSIOLOGY VARIANT"/>
    <property type="match status" value="1"/>
</dbReference>
<dbReference type="SMART" id="SM00324">
    <property type="entry name" value="RhoGAP"/>
    <property type="match status" value="1"/>
</dbReference>
<dbReference type="CDD" id="cd00159">
    <property type="entry name" value="RhoGAP"/>
    <property type="match status" value="1"/>
</dbReference>
<feature type="compositionally biased region" description="Low complexity" evidence="3">
    <location>
        <begin position="713"/>
        <end position="735"/>
    </location>
</feature>
<dbReference type="SUPFAM" id="SSF103657">
    <property type="entry name" value="BAR/IMD domain-like"/>
    <property type="match status" value="1"/>
</dbReference>
<feature type="compositionally biased region" description="Polar residues" evidence="3">
    <location>
        <begin position="625"/>
        <end position="651"/>
    </location>
</feature>
<feature type="region of interest" description="Disordered" evidence="3">
    <location>
        <begin position="163"/>
        <end position="227"/>
    </location>
</feature>
<evidence type="ECO:0000259" key="5">
    <source>
        <dbReference type="PROSITE" id="PS51741"/>
    </source>
</evidence>
<dbReference type="InterPro" id="IPR031160">
    <property type="entry name" value="F_BAR_dom"/>
</dbReference>
<feature type="compositionally biased region" description="Polar residues" evidence="3">
    <location>
        <begin position="163"/>
        <end position="188"/>
    </location>
</feature>
<feature type="compositionally biased region" description="Polar residues" evidence="3">
    <location>
        <begin position="210"/>
        <end position="224"/>
    </location>
</feature>
<dbReference type="InterPro" id="IPR001060">
    <property type="entry name" value="FCH_dom"/>
</dbReference>
<dbReference type="PROSITE" id="PS50238">
    <property type="entry name" value="RHOGAP"/>
    <property type="match status" value="1"/>
</dbReference>
<accession>A0A4Y9YHN2</accession>
<dbReference type="Proteomes" id="UP000298327">
    <property type="component" value="Unassembled WGS sequence"/>
</dbReference>
<evidence type="ECO:0000313" key="6">
    <source>
        <dbReference type="EMBL" id="TFY61107.1"/>
    </source>
</evidence>
<dbReference type="PANTHER" id="PTHR15228:SF25">
    <property type="entry name" value="F-BAR DOMAIN-CONTAINING PROTEIN"/>
    <property type="match status" value="1"/>
</dbReference>
<name>A0A4Y9YHN2_9AGAM</name>
<dbReference type="AlphaFoldDB" id="A0A4Y9YHN2"/>
<sequence length="751" mass="83893">MSDNLSSPRSSLDGYQSGPIPQFDFHLRVLADSYLSFFQERKRIEESYIDSLNRLHRKVKAIDAFLDDRVELISARKAWGDVRDNVERESQARQAFLNTLSLDVLNPLIALRESQDRSRKKIKEDLKESAAAHNEFTENQLPKLKRAYLRKCQEMEDYKSASTVVSPTAGQQPSFQDPSVAYSTSKSNPLGKPITSPQPLRPLERRASASAPSTRNRSPSTSGALSDLAHQGKRQLNQLMTFLDKSAAAKDGMGGRSTENSLRSVRAKREADEADKEYRKAVHWNETLRIRRVKILESAYNSLERFLLEGADIVKRVLVKYTDNMIATYTTQTQLSTHSRSMVEKISPEQDTSLLCAHIPRSLAIATPKPILYYNYQVGECRDLIFGVTMADYATARALGDSDIPKIIRLSIQEIDKRGLDSEGIYRVSILLRELVFHYLTPIGFGTHAIVQELQHKIERDEAGFDFNPVTDDVYSIASLLKLYLRELPEPVFRFPLQERIQHSEDISDHTNSNFVVLRSKIRRLPPIHKASLRAIVEHLSRVAAHQEKNKMDPKNLAIVFGTVIFGEDEMPPGADLLSLQTWKDSLMEDLITNAGVLFVDEQTAPPSPPLPPAPAGEPTPVYNYGSSHTRVASLPSESRPTRQQTANDFTPQLPPRPANSIHPSARGNSAMSPPKSTTDLPHPHGLRRAPHREGRERPFKLSTSSSDRKSSRSPSVPSTPTTPSSATHASAADPSTDDHAPRAGDPSERA</sequence>
<dbReference type="PROSITE" id="PS51741">
    <property type="entry name" value="F_BAR"/>
    <property type="match status" value="1"/>
</dbReference>
<dbReference type="GO" id="GO:0005096">
    <property type="term" value="F:GTPase activator activity"/>
    <property type="evidence" value="ECO:0007669"/>
    <property type="project" value="UniProtKB-KW"/>
</dbReference>
<gene>
    <name evidence="6" type="ORF">EVG20_g7184</name>
</gene>
<feature type="region of interest" description="Disordered" evidence="3">
    <location>
        <begin position="248"/>
        <end position="268"/>
    </location>
</feature>
<feature type="domain" description="Rho-GAP" evidence="4">
    <location>
        <begin position="388"/>
        <end position="599"/>
    </location>
</feature>
<dbReference type="InterPro" id="IPR051025">
    <property type="entry name" value="RhoGAP"/>
</dbReference>
<dbReference type="STRING" id="205917.A0A4Y9YHN2"/>
<feature type="compositionally biased region" description="Polar residues" evidence="3">
    <location>
        <begin position="667"/>
        <end position="680"/>
    </location>
</feature>
<dbReference type="Gene3D" id="1.10.555.10">
    <property type="entry name" value="Rho GTPase activation protein"/>
    <property type="match status" value="1"/>
</dbReference>
<dbReference type="InterPro" id="IPR000198">
    <property type="entry name" value="RhoGAP_dom"/>
</dbReference>
<keyword evidence="2" id="KW-0175">Coiled coil</keyword>
<proteinExistence type="predicted"/>
<evidence type="ECO:0000313" key="7">
    <source>
        <dbReference type="Proteomes" id="UP000298327"/>
    </source>
</evidence>
<evidence type="ECO:0008006" key="8">
    <source>
        <dbReference type="Google" id="ProtNLM"/>
    </source>
</evidence>
<dbReference type="Pfam" id="PF00620">
    <property type="entry name" value="RhoGAP"/>
    <property type="match status" value="1"/>
</dbReference>
<comment type="caution">
    <text evidence="6">The sequence shown here is derived from an EMBL/GenBank/DDBJ whole genome shotgun (WGS) entry which is preliminary data.</text>
</comment>
<dbReference type="InterPro" id="IPR027267">
    <property type="entry name" value="AH/BAR_dom_sf"/>
</dbReference>
<evidence type="ECO:0000256" key="3">
    <source>
        <dbReference type="SAM" id="MobiDB-lite"/>
    </source>
</evidence>
<dbReference type="EMBL" id="SEOQ01000527">
    <property type="protein sequence ID" value="TFY61107.1"/>
    <property type="molecule type" value="Genomic_DNA"/>
</dbReference>
<dbReference type="InterPro" id="IPR008936">
    <property type="entry name" value="Rho_GTPase_activation_prot"/>
</dbReference>
<dbReference type="Pfam" id="PF00611">
    <property type="entry name" value="FCH"/>
    <property type="match status" value="1"/>
</dbReference>
<reference evidence="6 7" key="1">
    <citation type="submission" date="2019-02" db="EMBL/GenBank/DDBJ databases">
        <title>Genome sequencing of the rare red list fungi Dentipellis fragilis.</title>
        <authorList>
            <person name="Buettner E."/>
            <person name="Kellner H."/>
        </authorList>
    </citation>
    <scope>NUCLEOTIDE SEQUENCE [LARGE SCALE GENOMIC DNA]</scope>
    <source>
        <strain evidence="6 7">DSM 105465</strain>
    </source>
</reference>
<evidence type="ECO:0000259" key="4">
    <source>
        <dbReference type="PROSITE" id="PS50238"/>
    </source>
</evidence>